<feature type="signal peptide" evidence="6">
    <location>
        <begin position="1"/>
        <end position="25"/>
    </location>
</feature>
<dbReference type="HOGENOM" id="CLU_067526_0_0_0"/>
<keyword evidence="3" id="KW-0560">Oxidoreductase</keyword>
<dbReference type="AlphaFoldDB" id="E8V0B1"/>
<feature type="domain" description="Thioredoxin-like fold" evidence="7">
    <location>
        <begin position="149"/>
        <end position="303"/>
    </location>
</feature>
<evidence type="ECO:0000256" key="1">
    <source>
        <dbReference type="ARBA" id="ARBA00005791"/>
    </source>
</evidence>
<reference evidence="8 9" key="1">
    <citation type="journal article" date="2012" name="Stand. Genomic Sci.">
        <title>Complete genome sequence of Terriglobus saanensis type strain SP1PR4(T), an Acidobacteria from tundra soil.</title>
        <authorList>
            <person name="Rawat S.R."/>
            <person name="Mannisto M.K."/>
            <person name="Starovoytov V."/>
            <person name="Goodwin L."/>
            <person name="Nolan M."/>
            <person name="Hauser L."/>
            <person name="Land M."/>
            <person name="Davenport K.W."/>
            <person name="Woyke T."/>
            <person name="Haggblom M.M."/>
        </authorList>
    </citation>
    <scope>NUCLEOTIDE SEQUENCE</scope>
    <source>
        <strain evidence="9">ATCC BAA-1853 / DSM 23119 / SP1PR4</strain>
    </source>
</reference>
<evidence type="ECO:0000313" key="8">
    <source>
        <dbReference type="EMBL" id="ADV83329.1"/>
    </source>
</evidence>
<keyword evidence="5" id="KW-0676">Redox-active center</keyword>
<keyword evidence="9" id="KW-1185">Reference proteome</keyword>
<comment type="similarity">
    <text evidence="1">Belongs to the thioredoxin family. DsbA subfamily.</text>
</comment>
<dbReference type="PANTHER" id="PTHR13887:SF14">
    <property type="entry name" value="DISULFIDE BOND FORMATION PROTEIN D"/>
    <property type="match status" value="1"/>
</dbReference>
<dbReference type="InterPro" id="IPR036249">
    <property type="entry name" value="Thioredoxin-like_sf"/>
</dbReference>
<dbReference type="eggNOG" id="COG1651">
    <property type="taxonomic scope" value="Bacteria"/>
</dbReference>
<evidence type="ECO:0000256" key="3">
    <source>
        <dbReference type="ARBA" id="ARBA00023002"/>
    </source>
</evidence>
<evidence type="ECO:0000256" key="5">
    <source>
        <dbReference type="ARBA" id="ARBA00023284"/>
    </source>
</evidence>
<protein>
    <submittedName>
        <fullName evidence="8">DSBA oxidoreductase</fullName>
    </submittedName>
</protein>
<sequence length="315" mass="33585">MPSFVMKAAARLFFFCTLSAASVLAQAPAAAAPADPLPAANPRFFDASTPTVDTVNAFLKAIWGYDVNRIYRVMAIQKTAAPNIAKVTVFVTDPSPGAKVQTMQFFVTPDGKHAISDAVFDFGEKPFAATRAMLTARADGPARGAAGKELLLVEFADMQCPHCKDAQATMDDLVRDFPKARVVYQNFPLTEIHPFAAQAASYGNCIADKSPSAFYVYLKDVFDHQEALNPEAGEATLKNAVTKAGQDPAAIAACAATPAAKKRIETQIALANDAGVMETPMLSVNGHLLPIGSIPYETLKQIIVFQATQDGIALK</sequence>
<dbReference type="RefSeq" id="WP_013569062.1">
    <property type="nucleotide sequence ID" value="NC_014963.1"/>
</dbReference>
<evidence type="ECO:0000256" key="2">
    <source>
        <dbReference type="ARBA" id="ARBA00022729"/>
    </source>
</evidence>
<dbReference type="KEGG" id="tsa:AciPR4_2551"/>
<accession>E8V0B1</accession>
<name>E8V0B1_TERSS</name>
<proteinExistence type="inferred from homology"/>
<evidence type="ECO:0000256" key="6">
    <source>
        <dbReference type="SAM" id="SignalP"/>
    </source>
</evidence>
<dbReference type="InterPro" id="IPR012336">
    <property type="entry name" value="Thioredoxin-like_fold"/>
</dbReference>
<dbReference type="Gene3D" id="3.40.30.10">
    <property type="entry name" value="Glutaredoxin"/>
    <property type="match status" value="1"/>
</dbReference>
<evidence type="ECO:0000313" key="9">
    <source>
        <dbReference type="Proteomes" id="UP000006844"/>
    </source>
</evidence>
<keyword evidence="4" id="KW-1015">Disulfide bond</keyword>
<evidence type="ECO:0000259" key="7">
    <source>
        <dbReference type="Pfam" id="PF13462"/>
    </source>
</evidence>
<dbReference type="EMBL" id="CP002467">
    <property type="protein sequence ID" value="ADV83329.1"/>
    <property type="molecule type" value="Genomic_DNA"/>
</dbReference>
<dbReference type="SUPFAM" id="SSF52833">
    <property type="entry name" value="Thioredoxin-like"/>
    <property type="match status" value="1"/>
</dbReference>
<dbReference type="Proteomes" id="UP000006844">
    <property type="component" value="Chromosome"/>
</dbReference>
<dbReference type="STRING" id="401053.AciPR4_2551"/>
<dbReference type="Pfam" id="PF13462">
    <property type="entry name" value="Thioredoxin_4"/>
    <property type="match status" value="1"/>
</dbReference>
<keyword evidence="2 6" id="KW-0732">Signal</keyword>
<gene>
    <name evidence="8" type="ordered locus">AciPR4_2551</name>
</gene>
<organism evidence="8 9">
    <name type="scientific">Terriglobus saanensis (strain ATCC BAA-1853 / DSM 23119 / SP1PR4)</name>
    <dbReference type="NCBI Taxonomy" id="401053"/>
    <lineage>
        <taxon>Bacteria</taxon>
        <taxon>Pseudomonadati</taxon>
        <taxon>Acidobacteriota</taxon>
        <taxon>Terriglobia</taxon>
        <taxon>Terriglobales</taxon>
        <taxon>Acidobacteriaceae</taxon>
        <taxon>Terriglobus</taxon>
    </lineage>
</organism>
<dbReference type="GO" id="GO:0016491">
    <property type="term" value="F:oxidoreductase activity"/>
    <property type="evidence" value="ECO:0007669"/>
    <property type="project" value="UniProtKB-KW"/>
</dbReference>
<dbReference type="PANTHER" id="PTHR13887">
    <property type="entry name" value="GLUTATHIONE S-TRANSFERASE KAPPA"/>
    <property type="match status" value="1"/>
</dbReference>
<evidence type="ECO:0000256" key="4">
    <source>
        <dbReference type="ARBA" id="ARBA00023157"/>
    </source>
</evidence>
<feature type="chain" id="PRO_5003232251" evidence="6">
    <location>
        <begin position="26"/>
        <end position="315"/>
    </location>
</feature>